<dbReference type="InterPro" id="IPR053149">
    <property type="entry name" value="TPK"/>
</dbReference>
<evidence type="ECO:0000259" key="6">
    <source>
        <dbReference type="SMART" id="SM00983"/>
    </source>
</evidence>
<sequence>MSKAVIITNGTINDYSFIKDLIDENQDFIICADGGIKHALKAGIDPHAIIGDFDSAAPETLTLFKQKGIPIIRYPANKDKSDTELALDYAVENGYKELLLIGGFGDRMDHSLANIMLLISLSLKGFKVRAIDEKNDLQVCLDEVKITGKEGDYISLIPITSKVIGVTTHGLFYRLKNADLEFGSSLSLSNRLTAENGWVKIQDGVLLVIKARD</sequence>
<dbReference type="Pfam" id="PF04263">
    <property type="entry name" value="TPK_catalytic"/>
    <property type="match status" value="1"/>
</dbReference>
<keyword evidence="8" id="KW-1185">Reference proteome</keyword>
<gene>
    <name evidence="7" type="primary">thiN</name>
    <name evidence="7" type="ORF">H0A61_01746</name>
</gene>
<dbReference type="InterPro" id="IPR036371">
    <property type="entry name" value="TPK_B1-bd_sf"/>
</dbReference>
<dbReference type="GO" id="GO:0006772">
    <property type="term" value="P:thiamine metabolic process"/>
    <property type="evidence" value="ECO:0007669"/>
    <property type="project" value="UniProtKB-UniRule"/>
</dbReference>
<dbReference type="KEGG" id="kme:H0A61_01746"/>
<dbReference type="Pfam" id="PF04265">
    <property type="entry name" value="TPK_B1_binding"/>
    <property type="match status" value="1"/>
</dbReference>
<dbReference type="InterPro" id="IPR036759">
    <property type="entry name" value="TPK_catalytic_sf"/>
</dbReference>
<evidence type="ECO:0000256" key="2">
    <source>
        <dbReference type="ARBA" id="ARBA00022741"/>
    </source>
</evidence>
<evidence type="ECO:0000256" key="5">
    <source>
        <dbReference type="NCBIfam" id="TIGR01378"/>
    </source>
</evidence>
<dbReference type="SMART" id="SM00983">
    <property type="entry name" value="TPK_B1_binding"/>
    <property type="match status" value="1"/>
</dbReference>
<dbReference type="InterPro" id="IPR006282">
    <property type="entry name" value="Thi_PPkinase"/>
</dbReference>
<feature type="domain" description="Thiamin pyrophosphokinase thiamin-binding" evidence="6">
    <location>
        <begin position="148"/>
        <end position="207"/>
    </location>
</feature>
<dbReference type="SUPFAM" id="SSF63862">
    <property type="entry name" value="Thiamin pyrophosphokinase, substrate-binding domain"/>
    <property type="match status" value="1"/>
</dbReference>
<dbReference type="InterPro" id="IPR007371">
    <property type="entry name" value="TPK_catalytic"/>
</dbReference>
<reference evidence="7" key="1">
    <citation type="submission" date="2020-07" db="EMBL/GenBank/DDBJ databases">
        <title>Koleobacter methoxysyntrophicus gen. nov., sp. nov., a novel anaerobic bacterium isolated from deep subsurface oil field and proposal of Koleobacterales ord. nov. in the phylum Firmicutes.</title>
        <authorList>
            <person name="Sakamoto S."/>
            <person name="Tamaki H."/>
        </authorList>
    </citation>
    <scope>NUCLEOTIDE SEQUENCE</scope>
    <source>
        <strain evidence="7">NRmbB1</strain>
    </source>
</reference>
<dbReference type="PANTHER" id="PTHR41299:SF1">
    <property type="entry name" value="THIAMINE PYROPHOSPHOKINASE"/>
    <property type="match status" value="1"/>
</dbReference>
<dbReference type="SUPFAM" id="SSF63999">
    <property type="entry name" value="Thiamin pyrophosphokinase, catalytic domain"/>
    <property type="match status" value="1"/>
</dbReference>
<evidence type="ECO:0000313" key="8">
    <source>
        <dbReference type="Proteomes" id="UP000662904"/>
    </source>
</evidence>
<proteinExistence type="predicted"/>
<dbReference type="Proteomes" id="UP000662904">
    <property type="component" value="Chromosome"/>
</dbReference>
<evidence type="ECO:0000313" key="7">
    <source>
        <dbReference type="EMBL" id="QSQ09383.1"/>
    </source>
</evidence>
<dbReference type="Gene3D" id="3.40.50.10240">
    <property type="entry name" value="Thiamin pyrophosphokinase, catalytic domain"/>
    <property type="match status" value="1"/>
</dbReference>
<dbReference type="CDD" id="cd07995">
    <property type="entry name" value="TPK"/>
    <property type="match status" value="1"/>
</dbReference>
<keyword evidence="2" id="KW-0547">Nucleotide-binding</keyword>
<evidence type="ECO:0000256" key="1">
    <source>
        <dbReference type="ARBA" id="ARBA00022679"/>
    </source>
</evidence>
<evidence type="ECO:0000256" key="3">
    <source>
        <dbReference type="ARBA" id="ARBA00022777"/>
    </source>
</evidence>
<organism evidence="7 8">
    <name type="scientific">Koleobacter methoxysyntrophicus</name>
    <dbReference type="NCBI Taxonomy" id="2751313"/>
    <lineage>
        <taxon>Bacteria</taxon>
        <taxon>Bacillati</taxon>
        <taxon>Bacillota</taxon>
        <taxon>Clostridia</taxon>
        <taxon>Koleobacterales</taxon>
        <taxon>Koleobacteraceae</taxon>
        <taxon>Koleobacter</taxon>
    </lineage>
</organism>
<dbReference type="RefSeq" id="WP_206706742.1">
    <property type="nucleotide sequence ID" value="NZ_CP059066.1"/>
</dbReference>
<keyword evidence="4" id="KW-0067">ATP-binding</keyword>
<dbReference type="GO" id="GO:0030975">
    <property type="term" value="F:thiamine binding"/>
    <property type="evidence" value="ECO:0007669"/>
    <property type="project" value="InterPro"/>
</dbReference>
<dbReference type="EC" id="2.7.6.2" evidence="5"/>
<protein>
    <recommendedName>
        <fullName evidence="5">Thiamine diphosphokinase</fullName>
        <ecNumber evidence="5">2.7.6.2</ecNumber>
    </recommendedName>
</protein>
<dbReference type="PANTHER" id="PTHR41299">
    <property type="entry name" value="THIAMINE PYROPHOSPHOKINASE"/>
    <property type="match status" value="1"/>
</dbReference>
<keyword evidence="1 7" id="KW-0808">Transferase</keyword>
<dbReference type="EMBL" id="CP059066">
    <property type="protein sequence ID" value="QSQ09383.1"/>
    <property type="molecule type" value="Genomic_DNA"/>
</dbReference>
<dbReference type="GO" id="GO:0009229">
    <property type="term" value="P:thiamine diphosphate biosynthetic process"/>
    <property type="evidence" value="ECO:0007669"/>
    <property type="project" value="InterPro"/>
</dbReference>
<dbReference type="InterPro" id="IPR007373">
    <property type="entry name" value="Thiamin_PyroPKinase_B1-bd"/>
</dbReference>
<dbReference type="GO" id="GO:0005524">
    <property type="term" value="F:ATP binding"/>
    <property type="evidence" value="ECO:0007669"/>
    <property type="project" value="UniProtKB-KW"/>
</dbReference>
<name>A0A8A0RMB0_9FIRM</name>
<dbReference type="NCBIfam" id="TIGR01378">
    <property type="entry name" value="thi_PPkinase"/>
    <property type="match status" value="1"/>
</dbReference>
<dbReference type="GO" id="GO:0016301">
    <property type="term" value="F:kinase activity"/>
    <property type="evidence" value="ECO:0007669"/>
    <property type="project" value="UniProtKB-KW"/>
</dbReference>
<keyword evidence="3" id="KW-0418">Kinase</keyword>
<dbReference type="GO" id="GO:0004788">
    <property type="term" value="F:thiamine diphosphokinase activity"/>
    <property type="evidence" value="ECO:0007669"/>
    <property type="project" value="UniProtKB-UniRule"/>
</dbReference>
<dbReference type="AlphaFoldDB" id="A0A8A0RMB0"/>
<accession>A0A8A0RMB0</accession>
<evidence type="ECO:0000256" key="4">
    <source>
        <dbReference type="ARBA" id="ARBA00022840"/>
    </source>
</evidence>